<feature type="domain" description="Xylose isomerase-like TIM barrel" evidence="1">
    <location>
        <begin position="25"/>
        <end position="255"/>
    </location>
</feature>
<protein>
    <recommendedName>
        <fullName evidence="1">Xylose isomerase-like TIM barrel domain-containing protein</fullName>
    </recommendedName>
</protein>
<gene>
    <name evidence="2" type="ORF">CGW93_02470</name>
</gene>
<dbReference type="InterPro" id="IPR036237">
    <property type="entry name" value="Xyl_isomerase-like_sf"/>
</dbReference>
<dbReference type="Pfam" id="PF01261">
    <property type="entry name" value="AP_endonuc_2"/>
    <property type="match status" value="1"/>
</dbReference>
<dbReference type="PANTHER" id="PTHR12110:SF53">
    <property type="entry name" value="BLR5974 PROTEIN"/>
    <property type="match status" value="1"/>
</dbReference>
<accession>A0A257LVU7</accession>
<dbReference type="Gene3D" id="3.20.20.150">
    <property type="entry name" value="Divalent-metal-dependent TIM barrel enzymes"/>
    <property type="match status" value="1"/>
</dbReference>
<proteinExistence type="predicted"/>
<organism evidence="2 3">
    <name type="scientific">candidate division WOR-3 bacterium 4484_18</name>
    <dbReference type="NCBI Taxonomy" id="2020626"/>
    <lineage>
        <taxon>Bacteria</taxon>
        <taxon>Bacteria division WOR-3</taxon>
    </lineage>
</organism>
<evidence type="ECO:0000259" key="1">
    <source>
        <dbReference type="Pfam" id="PF01261"/>
    </source>
</evidence>
<sequence length="275" mass="32645">MRLASPIGYQASYDTESILEAIRFGKQNGFQAVELHLLSPNFQPEQINSAERCAIRDENFILLFHVPTNFSFFIDDKIRLATIERLKEYIDFAEELTAYAITVHLGRSMPLATQGKILRTWELWYEQEYERLYSSIKDIGMYMQDKRLFFCIENTSEMRYPLSYEVLESLLPELPLYLTWDIGHSNTLDHDEKQREEAFFLRFLHKVKNVHLHDNWGKIDEHNIIGEGNINWGYYLELLDSKERVLILETRPRELAVLSMKRLLNVWHHNNKLTK</sequence>
<dbReference type="InterPro" id="IPR050312">
    <property type="entry name" value="IolE/XylAMocC-like"/>
</dbReference>
<evidence type="ECO:0000313" key="3">
    <source>
        <dbReference type="Proteomes" id="UP000216312"/>
    </source>
</evidence>
<name>A0A257LVU7_UNCW3</name>
<dbReference type="AlphaFoldDB" id="A0A257LVU7"/>
<reference evidence="3" key="1">
    <citation type="submission" date="2017-07" db="EMBL/GenBank/DDBJ databases">
        <title>Novel pathways for hydrocarbon cycling and metabolic interdependencies in hydrothermal sediment communities.</title>
        <authorList>
            <person name="Dombrowski N."/>
            <person name="Seitz K."/>
            <person name="Teske A."/>
            <person name="Baker B."/>
        </authorList>
    </citation>
    <scope>NUCLEOTIDE SEQUENCE [LARGE SCALE GENOMIC DNA]</scope>
</reference>
<dbReference type="PANTHER" id="PTHR12110">
    <property type="entry name" value="HYDROXYPYRUVATE ISOMERASE"/>
    <property type="match status" value="1"/>
</dbReference>
<dbReference type="InterPro" id="IPR013022">
    <property type="entry name" value="Xyl_isomerase-like_TIM-brl"/>
</dbReference>
<dbReference type="SUPFAM" id="SSF51658">
    <property type="entry name" value="Xylose isomerase-like"/>
    <property type="match status" value="1"/>
</dbReference>
<dbReference type="EMBL" id="NMUJ01000023">
    <property type="protein sequence ID" value="OYV03086.1"/>
    <property type="molecule type" value="Genomic_DNA"/>
</dbReference>
<comment type="caution">
    <text evidence="2">The sequence shown here is derived from an EMBL/GenBank/DDBJ whole genome shotgun (WGS) entry which is preliminary data.</text>
</comment>
<dbReference type="Proteomes" id="UP000216312">
    <property type="component" value="Unassembled WGS sequence"/>
</dbReference>
<evidence type="ECO:0000313" key="2">
    <source>
        <dbReference type="EMBL" id="OYV03086.1"/>
    </source>
</evidence>